<feature type="coiled-coil region" evidence="1">
    <location>
        <begin position="15"/>
        <end position="49"/>
    </location>
</feature>
<sequence length="194" mass="22275">METLQTIETKIDKLIEQNKKDIETTEAELVKANQAISDAQTKLVQAQKEINSEKYVEAKSELWTAERTKEFHEGRLKELTKAPMISYDEYHAMVADIYRLADEEQNNFFTPAEAKLMEVVELGDDAIKAMERVNEVLKKLEKEISKNNEDYKKGKNGGWIMNPLSVLSYSPRNALYGYQYSLKEIVGNFKKGQG</sequence>
<name>A0A0F2DNA4_STROR</name>
<dbReference type="AlphaFoldDB" id="A0A0F2DNA4"/>
<dbReference type="RefSeq" id="WP_033630510.1">
    <property type="nucleotide sequence ID" value="NZ_JYGO01000005.1"/>
</dbReference>
<protein>
    <recommendedName>
        <fullName evidence="4">Prophage ps3 protein 07</fullName>
    </recommendedName>
</protein>
<feature type="coiled-coil region" evidence="1">
    <location>
        <begin position="123"/>
        <end position="150"/>
    </location>
</feature>
<dbReference type="EMBL" id="JYGR01000002">
    <property type="protein sequence ID" value="KJQ72368.1"/>
    <property type="molecule type" value="Genomic_DNA"/>
</dbReference>
<evidence type="ECO:0000256" key="1">
    <source>
        <dbReference type="SAM" id="Coils"/>
    </source>
</evidence>
<evidence type="ECO:0000313" key="3">
    <source>
        <dbReference type="Proteomes" id="UP000033716"/>
    </source>
</evidence>
<proteinExistence type="predicted"/>
<keyword evidence="1" id="KW-0175">Coiled coil</keyword>
<reference evidence="2 3" key="1">
    <citation type="submission" date="2015-02" db="EMBL/GenBank/DDBJ databases">
        <title>Evolution of amylase-binding proteins of oral streptococcal species.</title>
        <authorList>
            <person name="Haase E.M."/>
        </authorList>
    </citation>
    <scope>NUCLEOTIDE SEQUENCE [LARGE SCALE GENOMIC DNA]</scope>
    <source>
        <strain evidence="2 3">SK141</strain>
    </source>
</reference>
<evidence type="ECO:0008006" key="4">
    <source>
        <dbReference type="Google" id="ProtNLM"/>
    </source>
</evidence>
<organism evidence="2 3">
    <name type="scientific">Streptococcus oralis subsp. oralis</name>
    <dbReference type="NCBI Taxonomy" id="1891914"/>
    <lineage>
        <taxon>Bacteria</taxon>
        <taxon>Bacillati</taxon>
        <taxon>Bacillota</taxon>
        <taxon>Bacilli</taxon>
        <taxon>Lactobacillales</taxon>
        <taxon>Streptococcaceae</taxon>
        <taxon>Streptococcus</taxon>
    </lineage>
</organism>
<gene>
    <name evidence="2" type="ORF">TZ92_00285</name>
</gene>
<evidence type="ECO:0000313" key="2">
    <source>
        <dbReference type="EMBL" id="KJQ72368.1"/>
    </source>
</evidence>
<accession>A0A0F2DNA4</accession>
<dbReference type="PATRIC" id="fig|28037.214.peg.279"/>
<dbReference type="Proteomes" id="UP000033716">
    <property type="component" value="Unassembled WGS sequence"/>
</dbReference>
<comment type="caution">
    <text evidence="2">The sequence shown here is derived from an EMBL/GenBank/DDBJ whole genome shotgun (WGS) entry which is preliminary data.</text>
</comment>